<accession>A0A518ASW3</accession>
<dbReference type="KEGG" id="amuc:Pan181_40410"/>
<dbReference type="EMBL" id="CP036278">
    <property type="protein sequence ID" value="QDU57818.1"/>
    <property type="molecule type" value="Genomic_DNA"/>
</dbReference>
<sequence>MREFKYFRDPQSFAYMCDDDAECSVCHLRCQCFDGSGFFGLGSVQAVCPDCLSSGKLVEMDIEANEVTDPRAEMVLGENWNEIVNVVCYMTPALPTWQDNEWPLGKNDLCVFVKIADKHDFADKEELIQAIPEDMHFGHSSDDFWGMLPDKKVTSIKDGNYDVSFYLFDDNGAKVVTWDCS</sequence>
<evidence type="ECO:0000313" key="3">
    <source>
        <dbReference type="Proteomes" id="UP000315750"/>
    </source>
</evidence>
<dbReference type="Pfam" id="PF03691">
    <property type="entry name" value="UPF0167"/>
    <property type="match status" value="1"/>
</dbReference>
<comment type="similarity">
    <text evidence="1">Belongs to the UPF0167 family.</text>
</comment>
<dbReference type="RefSeq" id="WP_145249207.1">
    <property type="nucleotide sequence ID" value="NZ_CP036278.1"/>
</dbReference>
<evidence type="ECO:0000313" key="2">
    <source>
        <dbReference type="EMBL" id="QDU57818.1"/>
    </source>
</evidence>
<reference evidence="2 3" key="1">
    <citation type="submission" date="2019-02" db="EMBL/GenBank/DDBJ databases">
        <title>Deep-cultivation of Planctomycetes and their phenomic and genomic characterization uncovers novel biology.</title>
        <authorList>
            <person name="Wiegand S."/>
            <person name="Jogler M."/>
            <person name="Boedeker C."/>
            <person name="Pinto D."/>
            <person name="Vollmers J."/>
            <person name="Rivas-Marin E."/>
            <person name="Kohn T."/>
            <person name="Peeters S.H."/>
            <person name="Heuer A."/>
            <person name="Rast P."/>
            <person name="Oberbeckmann S."/>
            <person name="Bunk B."/>
            <person name="Jeske O."/>
            <person name="Meyerdierks A."/>
            <person name="Storesund J.E."/>
            <person name="Kallscheuer N."/>
            <person name="Luecker S."/>
            <person name="Lage O.M."/>
            <person name="Pohl T."/>
            <person name="Merkel B.J."/>
            <person name="Hornburger P."/>
            <person name="Mueller R.-W."/>
            <person name="Bruemmer F."/>
            <person name="Labrenz M."/>
            <person name="Spormann A.M."/>
            <person name="Op den Camp H."/>
            <person name="Overmann J."/>
            <person name="Amann R."/>
            <person name="Jetten M.S.M."/>
            <person name="Mascher T."/>
            <person name="Medema M.H."/>
            <person name="Devos D.P."/>
            <person name="Kaster A.-K."/>
            <person name="Ovreas L."/>
            <person name="Rohde M."/>
            <person name="Galperin M.Y."/>
            <person name="Jogler C."/>
        </authorList>
    </citation>
    <scope>NUCLEOTIDE SEQUENCE [LARGE SCALE GENOMIC DNA]</scope>
    <source>
        <strain evidence="2 3">Pan181</strain>
    </source>
</reference>
<dbReference type="OrthoDB" id="6399109at2"/>
<organism evidence="2 3">
    <name type="scientific">Aeoliella mucimassa</name>
    <dbReference type="NCBI Taxonomy" id="2527972"/>
    <lineage>
        <taxon>Bacteria</taxon>
        <taxon>Pseudomonadati</taxon>
        <taxon>Planctomycetota</taxon>
        <taxon>Planctomycetia</taxon>
        <taxon>Pirellulales</taxon>
        <taxon>Lacipirellulaceae</taxon>
        <taxon>Aeoliella</taxon>
    </lineage>
</organism>
<gene>
    <name evidence="2" type="ORF">Pan181_40410</name>
</gene>
<proteinExistence type="inferred from homology"/>
<name>A0A518ASW3_9BACT</name>
<dbReference type="Proteomes" id="UP000315750">
    <property type="component" value="Chromosome"/>
</dbReference>
<dbReference type="InterPro" id="IPR005363">
    <property type="entry name" value="UPF0167"/>
</dbReference>
<evidence type="ECO:0000256" key="1">
    <source>
        <dbReference type="ARBA" id="ARBA00008525"/>
    </source>
</evidence>
<dbReference type="AlphaFoldDB" id="A0A518ASW3"/>
<keyword evidence="3" id="KW-1185">Reference proteome</keyword>
<protein>
    <submittedName>
        <fullName evidence="2">Uncharacterized protein</fullName>
    </submittedName>
</protein>